<protein>
    <submittedName>
        <fullName evidence="1">Uncharacterized protein</fullName>
    </submittedName>
</protein>
<sequence>MYCVYQLQSSSSNDGEALVGLAVMKRTRNARAIVTFSMMYRSLEINHPPNPRFLTLNCPLTLTVPISLPLFTHPNSP</sequence>
<comment type="caution">
    <text evidence="1">The sequence shown here is derived from an EMBL/GenBank/DDBJ whole genome shotgun (WGS) entry which is preliminary data.</text>
</comment>
<evidence type="ECO:0000313" key="1">
    <source>
        <dbReference type="EMBL" id="MPC67091.1"/>
    </source>
</evidence>
<dbReference type="AlphaFoldDB" id="A0A5B7H3D6"/>
<proteinExistence type="predicted"/>
<organism evidence="1 2">
    <name type="scientific">Portunus trituberculatus</name>
    <name type="common">Swimming crab</name>
    <name type="synonym">Neptunus trituberculatus</name>
    <dbReference type="NCBI Taxonomy" id="210409"/>
    <lineage>
        <taxon>Eukaryota</taxon>
        <taxon>Metazoa</taxon>
        <taxon>Ecdysozoa</taxon>
        <taxon>Arthropoda</taxon>
        <taxon>Crustacea</taxon>
        <taxon>Multicrustacea</taxon>
        <taxon>Malacostraca</taxon>
        <taxon>Eumalacostraca</taxon>
        <taxon>Eucarida</taxon>
        <taxon>Decapoda</taxon>
        <taxon>Pleocyemata</taxon>
        <taxon>Brachyura</taxon>
        <taxon>Eubrachyura</taxon>
        <taxon>Portunoidea</taxon>
        <taxon>Portunidae</taxon>
        <taxon>Portuninae</taxon>
        <taxon>Portunus</taxon>
    </lineage>
</organism>
<gene>
    <name evidence="1" type="ORF">E2C01_061256</name>
</gene>
<dbReference type="Proteomes" id="UP000324222">
    <property type="component" value="Unassembled WGS sequence"/>
</dbReference>
<keyword evidence="2" id="KW-1185">Reference proteome</keyword>
<accession>A0A5B7H3D6</accession>
<dbReference type="EMBL" id="VSRR010025765">
    <property type="protein sequence ID" value="MPC67091.1"/>
    <property type="molecule type" value="Genomic_DNA"/>
</dbReference>
<reference evidence="1 2" key="1">
    <citation type="submission" date="2019-05" db="EMBL/GenBank/DDBJ databases">
        <title>Another draft genome of Portunus trituberculatus and its Hox gene families provides insights of decapod evolution.</title>
        <authorList>
            <person name="Jeong J.-H."/>
            <person name="Song I."/>
            <person name="Kim S."/>
            <person name="Choi T."/>
            <person name="Kim D."/>
            <person name="Ryu S."/>
            <person name="Kim W."/>
        </authorList>
    </citation>
    <scope>NUCLEOTIDE SEQUENCE [LARGE SCALE GENOMIC DNA]</scope>
    <source>
        <tissue evidence="1">Muscle</tissue>
    </source>
</reference>
<evidence type="ECO:0000313" key="2">
    <source>
        <dbReference type="Proteomes" id="UP000324222"/>
    </source>
</evidence>
<name>A0A5B7H3D6_PORTR</name>